<dbReference type="AlphaFoldDB" id="A0A0G2AQ83"/>
<evidence type="ECO:0000256" key="3">
    <source>
        <dbReference type="ARBA" id="ARBA00022475"/>
    </source>
</evidence>
<dbReference type="Pfam" id="PF03717">
    <property type="entry name" value="PBP_dimer"/>
    <property type="match status" value="1"/>
</dbReference>
<evidence type="ECO:0000256" key="11">
    <source>
        <dbReference type="ARBA" id="ARBA00023136"/>
    </source>
</evidence>
<comment type="caution">
    <text evidence="16">The sequence shown here is derived from an EMBL/GenBank/DDBJ whole genome shotgun (WGS) entry which is preliminary data.</text>
</comment>
<dbReference type="Proteomes" id="UP000034290">
    <property type="component" value="Unassembled WGS sequence"/>
</dbReference>
<evidence type="ECO:0000256" key="6">
    <source>
        <dbReference type="ARBA" id="ARBA00022692"/>
    </source>
</evidence>
<dbReference type="GO" id="GO:0008658">
    <property type="term" value="F:penicillin binding"/>
    <property type="evidence" value="ECO:0007669"/>
    <property type="project" value="InterPro"/>
</dbReference>
<dbReference type="Pfam" id="PF00905">
    <property type="entry name" value="Transpeptidase"/>
    <property type="match status" value="1"/>
</dbReference>
<evidence type="ECO:0000256" key="1">
    <source>
        <dbReference type="ARBA" id="ARBA00004167"/>
    </source>
</evidence>
<dbReference type="InterPro" id="IPR036138">
    <property type="entry name" value="PBP_dimer_sf"/>
</dbReference>
<dbReference type="InterPro" id="IPR005311">
    <property type="entry name" value="PBP_dimer"/>
</dbReference>
<feature type="domain" description="Penicillin-binding protein transpeptidase" evidence="14">
    <location>
        <begin position="269"/>
        <end position="596"/>
    </location>
</feature>
<evidence type="ECO:0000256" key="13">
    <source>
        <dbReference type="SAM" id="Phobius"/>
    </source>
</evidence>
<evidence type="ECO:0000256" key="4">
    <source>
        <dbReference type="ARBA" id="ARBA00022519"/>
    </source>
</evidence>
<dbReference type="Gene3D" id="3.30.1390.30">
    <property type="entry name" value="Penicillin-binding protein 2a, domain 3"/>
    <property type="match status" value="1"/>
</dbReference>
<feature type="domain" description="Penicillin-binding protein dimerisation" evidence="15">
    <location>
        <begin position="65"/>
        <end position="232"/>
    </location>
</feature>
<dbReference type="GO" id="GO:0005886">
    <property type="term" value="C:plasma membrane"/>
    <property type="evidence" value="ECO:0007669"/>
    <property type="project" value="UniProtKB-SubCell"/>
</dbReference>
<evidence type="ECO:0000259" key="15">
    <source>
        <dbReference type="Pfam" id="PF03717"/>
    </source>
</evidence>
<dbReference type="PANTHER" id="PTHR30627">
    <property type="entry name" value="PEPTIDOGLYCAN D,D-TRANSPEPTIDASE"/>
    <property type="match status" value="1"/>
</dbReference>
<evidence type="ECO:0000256" key="5">
    <source>
        <dbReference type="ARBA" id="ARBA00022670"/>
    </source>
</evidence>
<accession>A0A0G2AQ83</accession>
<keyword evidence="4" id="KW-0997">Cell inner membrane</keyword>
<keyword evidence="12" id="KW-0961">Cell wall biogenesis/degradation</keyword>
<dbReference type="GO" id="GO:0009252">
    <property type="term" value="P:peptidoglycan biosynthetic process"/>
    <property type="evidence" value="ECO:0007669"/>
    <property type="project" value="UniProtKB-KW"/>
</dbReference>
<keyword evidence="6 13" id="KW-0812">Transmembrane</keyword>
<dbReference type="GO" id="GO:0071972">
    <property type="term" value="F:peptidoglycan L,D-transpeptidase activity"/>
    <property type="evidence" value="ECO:0007669"/>
    <property type="project" value="TreeGrafter"/>
</dbReference>
<keyword evidence="10 13" id="KW-1133">Transmembrane helix</keyword>
<evidence type="ECO:0000256" key="8">
    <source>
        <dbReference type="ARBA" id="ARBA00022960"/>
    </source>
</evidence>
<dbReference type="GO" id="GO:0071555">
    <property type="term" value="P:cell wall organization"/>
    <property type="evidence" value="ECO:0007669"/>
    <property type="project" value="UniProtKB-KW"/>
</dbReference>
<keyword evidence="5" id="KW-0645">Protease</keyword>
<dbReference type="EMBL" id="LCRM01000058">
    <property type="protein sequence ID" value="KKW34914.1"/>
    <property type="molecule type" value="Genomic_DNA"/>
</dbReference>
<sequence length="604" mass="66837">MSLSGGHSLWLVRLVSAKKIRLFLLVLVLVFVVLFSRLFFLQFSKGSYFKGLAEGNRLRLEQVLPSRGIIFDRHGVPLVENVAFFTLFFESSQIKADPGQKEAVRQRLEKIGFEAGAVEEILGRESFLPMPIKENLTYEEALELMIDIKGIEALKIEIDQQRKYQENLGLSHLLGYTSRINPEEKNYYLDLGYQLTEKVGRLGIEEYYQEALRGEPGKKQIEVDSLGREIKVLAEEEAIGGNSLFLSLDAGLQEQVNRTLRKYLPNRAGAIVALDPNSGKVRAFSSWPPFDNNEFSQGISADSYQSLVANPLKPLFDRAIAGEYPSGSTIKLIMGLAGLEEGLIARETIVYSIGGVWYDKWFFPDWKEGGHGLTNIIKAIAESVNTYFYYLALEEFEGRQGLGLEKMLSYFSSFGLGQSLGIDINGEKEGFLPTKKWKEEAKGEIWYPGDTLHLAIGQGDILVTPLQVASFTAAIANGGILYQVQLLEKITESASGQTITIGPEALKRSLGKYSNLEIIKEGMRQAVVSGSARGIYGLAEAAAGKTGTAQVGGNELPHAWFTGFLPYDNPQLVITVLVENGGEGSDMAVPVAREILSWYESNRL</sequence>
<dbReference type="GO" id="GO:0006508">
    <property type="term" value="P:proteolysis"/>
    <property type="evidence" value="ECO:0007669"/>
    <property type="project" value="UniProtKB-KW"/>
</dbReference>
<dbReference type="InterPro" id="IPR012338">
    <property type="entry name" value="Beta-lactam/transpept-like"/>
</dbReference>
<protein>
    <submittedName>
        <fullName evidence="16">Penicillin-binding protein 2</fullName>
    </submittedName>
</protein>
<dbReference type="NCBIfam" id="TIGR03423">
    <property type="entry name" value="pbp2_mrdA"/>
    <property type="match status" value="1"/>
</dbReference>
<dbReference type="Gene3D" id="3.90.1310.10">
    <property type="entry name" value="Penicillin-binding protein 2a (Domain 2)"/>
    <property type="match status" value="1"/>
</dbReference>
<gene>
    <name evidence="16" type="ORF">UY81_C0058G0004</name>
</gene>
<dbReference type="InterPro" id="IPR017790">
    <property type="entry name" value="Penicillin-binding_protein_2"/>
</dbReference>
<evidence type="ECO:0000256" key="12">
    <source>
        <dbReference type="ARBA" id="ARBA00023316"/>
    </source>
</evidence>
<evidence type="ECO:0000256" key="2">
    <source>
        <dbReference type="ARBA" id="ARBA00004236"/>
    </source>
</evidence>
<keyword evidence="7" id="KW-0378">Hydrolase</keyword>
<dbReference type="Gene3D" id="3.40.710.10">
    <property type="entry name" value="DD-peptidase/beta-lactamase superfamily"/>
    <property type="match status" value="1"/>
</dbReference>
<dbReference type="SUPFAM" id="SSF56601">
    <property type="entry name" value="beta-lactamase/transpeptidase-like"/>
    <property type="match status" value="1"/>
</dbReference>
<proteinExistence type="predicted"/>
<dbReference type="GO" id="GO:0009002">
    <property type="term" value="F:serine-type D-Ala-D-Ala carboxypeptidase activity"/>
    <property type="evidence" value="ECO:0007669"/>
    <property type="project" value="InterPro"/>
</dbReference>
<keyword evidence="3" id="KW-1003">Cell membrane</keyword>
<organism evidence="16 17">
    <name type="scientific">Candidatus Giovannonibacteria bacterium GW2011_GWA2_53_7</name>
    <dbReference type="NCBI Taxonomy" id="1618650"/>
    <lineage>
        <taxon>Bacteria</taxon>
        <taxon>Candidatus Giovannoniibacteriota</taxon>
    </lineage>
</organism>
<keyword evidence="11 13" id="KW-0472">Membrane</keyword>
<dbReference type="InterPro" id="IPR001460">
    <property type="entry name" value="PCN-bd_Tpept"/>
</dbReference>
<name>A0A0G2AQ83_9BACT</name>
<evidence type="ECO:0000313" key="17">
    <source>
        <dbReference type="Proteomes" id="UP000034290"/>
    </source>
</evidence>
<dbReference type="PANTHER" id="PTHR30627:SF2">
    <property type="entry name" value="PEPTIDOGLYCAN D,D-TRANSPEPTIDASE MRDA"/>
    <property type="match status" value="1"/>
</dbReference>
<evidence type="ECO:0000313" key="16">
    <source>
        <dbReference type="EMBL" id="KKW34914.1"/>
    </source>
</evidence>
<dbReference type="GO" id="GO:0008360">
    <property type="term" value="P:regulation of cell shape"/>
    <property type="evidence" value="ECO:0007669"/>
    <property type="project" value="UniProtKB-KW"/>
</dbReference>
<evidence type="ECO:0000256" key="10">
    <source>
        <dbReference type="ARBA" id="ARBA00022989"/>
    </source>
</evidence>
<evidence type="ECO:0000259" key="14">
    <source>
        <dbReference type="Pfam" id="PF00905"/>
    </source>
</evidence>
<evidence type="ECO:0000256" key="7">
    <source>
        <dbReference type="ARBA" id="ARBA00022801"/>
    </source>
</evidence>
<dbReference type="InterPro" id="IPR050515">
    <property type="entry name" value="Beta-lactam/transpept"/>
</dbReference>
<evidence type="ECO:0000256" key="9">
    <source>
        <dbReference type="ARBA" id="ARBA00022984"/>
    </source>
</evidence>
<reference evidence="16 17" key="1">
    <citation type="journal article" date="2015" name="Nature">
        <title>rRNA introns, odd ribosomes, and small enigmatic genomes across a large radiation of phyla.</title>
        <authorList>
            <person name="Brown C.T."/>
            <person name="Hug L.A."/>
            <person name="Thomas B.C."/>
            <person name="Sharon I."/>
            <person name="Castelle C.J."/>
            <person name="Singh A."/>
            <person name="Wilkins M.J."/>
            <person name="Williams K.H."/>
            <person name="Banfield J.F."/>
        </authorList>
    </citation>
    <scope>NUCLEOTIDE SEQUENCE [LARGE SCALE GENOMIC DNA]</scope>
</reference>
<keyword evidence="8" id="KW-0133">Cell shape</keyword>
<dbReference type="SUPFAM" id="SSF56519">
    <property type="entry name" value="Penicillin binding protein dimerisation domain"/>
    <property type="match status" value="1"/>
</dbReference>
<feature type="transmembrane region" description="Helical" evidence="13">
    <location>
        <begin position="20"/>
        <end position="40"/>
    </location>
</feature>
<comment type="subcellular location">
    <subcellularLocation>
        <location evidence="2">Cell membrane</location>
    </subcellularLocation>
    <subcellularLocation>
        <location evidence="1">Membrane</location>
        <topology evidence="1">Single-pass membrane protein</topology>
    </subcellularLocation>
</comment>
<keyword evidence="9" id="KW-0573">Peptidoglycan synthesis</keyword>